<reference evidence="2" key="2">
    <citation type="submission" date="2015-01" db="EMBL/GenBank/DDBJ databases">
        <title>Evolutionary Origins and Diversification of the Mycorrhizal Mutualists.</title>
        <authorList>
            <consortium name="DOE Joint Genome Institute"/>
            <consortium name="Mycorrhizal Genomics Consortium"/>
            <person name="Kohler A."/>
            <person name="Kuo A."/>
            <person name="Nagy L.G."/>
            <person name="Floudas D."/>
            <person name="Copeland A."/>
            <person name="Barry K.W."/>
            <person name="Cichocki N."/>
            <person name="Veneault-Fourrey C."/>
            <person name="LaButti K."/>
            <person name="Lindquist E.A."/>
            <person name="Lipzen A."/>
            <person name="Lundell T."/>
            <person name="Morin E."/>
            <person name="Murat C."/>
            <person name="Riley R."/>
            <person name="Ohm R."/>
            <person name="Sun H."/>
            <person name="Tunlid A."/>
            <person name="Henrissat B."/>
            <person name="Grigoriev I.V."/>
            <person name="Hibbett D.S."/>
            <person name="Martin F."/>
        </authorList>
    </citation>
    <scope>NUCLEOTIDE SEQUENCE [LARGE SCALE GENOMIC DNA]</scope>
    <source>
        <strain evidence="2">ATCC 200175</strain>
    </source>
</reference>
<proteinExistence type="predicted"/>
<dbReference type="OrthoDB" id="10693666at2759"/>
<name>A0A0C9SSU3_PAXIN</name>
<dbReference type="Proteomes" id="UP000053647">
    <property type="component" value="Unassembled WGS sequence"/>
</dbReference>
<sequence length="105" mass="11956">MTNCRLNNTTGHTFPYRLIHATPRIAARSRIALASPSQDQTSAIMTNCRLNNTTFGNALLPLAQVAMTRVHYRHYLRVEIGAEEQWEYRKKQPHISGGPLPRSRI</sequence>
<keyword evidence="2" id="KW-1185">Reference proteome</keyword>
<reference evidence="1 2" key="1">
    <citation type="submission" date="2014-06" db="EMBL/GenBank/DDBJ databases">
        <authorList>
            <consortium name="DOE Joint Genome Institute"/>
            <person name="Kuo A."/>
            <person name="Kohler A."/>
            <person name="Nagy L.G."/>
            <person name="Floudas D."/>
            <person name="Copeland A."/>
            <person name="Barry K.W."/>
            <person name="Cichocki N."/>
            <person name="Veneault-Fourrey C."/>
            <person name="LaButti K."/>
            <person name="Lindquist E.A."/>
            <person name="Lipzen A."/>
            <person name="Lundell T."/>
            <person name="Morin E."/>
            <person name="Murat C."/>
            <person name="Sun H."/>
            <person name="Tunlid A."/>
            <person name="Henrissat B."/>
            <person name="Grigoriev I.V."/>
            <person name="Hibbett D.S."/>
            <person name="Martin F."/>
            <person name="Nordberg H.P."/>
            <person name="Cantor M.N."/>
            <person name="Hua S.X."/>
        </authorList>
    </citation>
    <scope>NUCLEOTIDE SEQUENCE [LARGE SCALE GENOMIC DNA]</scope>
    <source>
        <strain evidence="1 2">ATCC 200175</strain>
    </source>
</reference>
<dbReference type="AlphaFoldDB" id="A0A0C9SSU3"/>
<organism evidence="1 2">
    <name type="scientific">Paxillus involutus ATCC 200175</name>
    <dbReference type="NCBI Taxonomy" id="664439"/>
    <lineage>
        <taxon>Eukaryota</taxon>
        <taxon>Fungi</taxon>
        <taxon>Dikarya</taxon>
        <taxon>Basidiomycota</taxon>
        <taxon>Agaricomycotina</taxon>
        <taxon>Agaricomycetes</taxon>
        <taxon>Agaricomycetidae</taxon>
        <taxon>Boletales</taxon>
        <taxon>Paxilineae</taxon>
        <taxon>Paxillaceae</taxon>
        <taxon>Paxillus</taxon>
    </lineage>
</organism>
<dbReference type="HOGENOM" id="CLU_2334227_0_0_1"/>
<dbReference type="EMBL" id="KN819378">
    <property type="protein sequence ID" value="KIJ11519.1"/>
    <property type="molecule type" value="Genomic_DNA"/>
</dbReference>
<protein>
    <submittedName>
        <fullName evidence="1">Uncharacterized protein</fullName>
    </submittedName>
</protein>
<evidence type="ECO:0000313" key="1">
    <source>
        <dbReference type="EMBL" id="KIJ11519.1"/>
    </source>
</evidence>
<gene>
    <name evidence="1" type="ORF">PAXINDRAFT_15623</name>
</gene>
<evidence type="ECO:0000313" key="2">
    <source>
        <dbReference type="Proteomes" id="UP000053647"/>
    </source>
</evidence>
<accession>A0A0C9SSU3</accession>